<dbReference type="CDD" id="cd14797">
    <property type="entry name" value="DUF302"/>
    <property type="match status" value="1"/>
</dbReference>
<dbReference type="EMBL" id="BLXX01000014">
    <property type="protein sequence ID" value="GFO61452.1"/>
    <property type="molecule type" value="Genomic_DNA"/>
</dbReference>
<dbReference type="PANTHER" id="PTHR38342:SF1">
    <property type="entry name" value="SLR5037 PROTEIN"/>
    <property type="match status" value="1"/>
</dbReference>
<reference evidence="3" key="1">
    <citation type="submission" date="2020-06" db="EMBL/GenBank/DDBJ databases">
        <title>Draft genomic sequence of Geomonas sp. Red330.</title>
        <authorList>
            <person name="Itoh H."/>
            <person name="Zhenxing X."/>
            <person name="Ushijima N."/>
            <person name="Masuda Y."/>
            <person name="Shiratori Y."/>
            <person name="Senoo K."/>
        </authorList>
    </citation>
    <scope>NUCLEOTIDE SEQUENCE [LARGE SCALE GENOMIC DNA]</scope>
    <source>
        <strain evidence="3">Red330</strain>
    </source>
</reference>
<keyword evidence="3" id="KW-1185">Reference proteome</keyword>
<dbReference type="Gene3D" id="3.30.530.20">
    <property type="match status" value="1"/>
</dbReference>
<dbReference type="SUPFAM" id="SSF103247">
    <property type="entry name" value="TT1751-like"/>
    <property type="match status" value="1"/>
</dbReference>
<evidence type="ECO:0000313" key="3">
    <source>
        <dbReference type="Proteomes" id="UP000556026"/>
    </source>
</evidence>
<dbReference type="InterPro" id="IPR035923">
    <property type="entry name" value="TT1751-like_sf"/>
</dbReference>
<evidence type="ECO:0000259" key="1">
    <source>
        <dbReference type="Pfam" id="PF03625"/>
    </source>
</evidence>
<dbReference type="RefSeq" id="WP_183356244.1">
    <property type="nucleotide sequence ID" value="NZ_BLXX01000014.1"/>
</dbReference>
<comment type="caution">
    <text evidence="2">The sequence shown here is derived from an EMBL/GenBank/DDBJ whole genome shotgun (WGS) entry which is preliminary data.</text>
</comment>
<gene>
    <name evidence="2" type="ORF">GMST_37770</name>
</gene>
<dbReference type="Gene3D" id="3.30.310.70">
    <property type="entry name" value="TT1751-like domain"/>
    <property type="match status" value="1"/>
</dbReference>
<feature type="domain" description="DUF302" evidence="1">
    <location>
        <begin position="187"/>
        <end position="250"/>
    </location>
</feature>
<dbReference type="Pfam" id="PF03625">
    <property type="entry name" value="DUF302"/>
    <property type="match status" value="1"/>
</dbReference>
<name>A0A6V8MN97_9BACT</name>
<accession>A0A6V8MN97</accession>
<dbReference type="Proteomes" id="UP000556026">
    <property type="component" value="Unassembled WGS sequence"/>
</dbReference>
<organism evidence="2 3">
    <name type="scientific">Geomonas silvestris</name>
    <dbReference type="NCBI Taxonomy" id="2740184"/>
    <lineage>
        <taxon>Bacteria</taxon>
        <taxon>Pseudomonadati</taxon>
        <taxon>Thermodesulfobacteriota</taxon>
        <taxon>Desulfuromonadia</taxon>
        <taxon>Geobacterales</taxon>
        <taxon>Geobacteraceae</taxon>
        <taxon>Geomonas</taxon>
    </lineage>
</organism>
<dbReference type="SUPFAM" id="SSF55961">
    <property type="entry name" value="Bet v1-like"/>
    <property type="match status" value="1"/>
</dbReference>
<proteinExistence type="predicted"/>
<dbReference type="InterPro" id="IPR023393">
    <property type="entry name" value="START-like_dom_sf"/>
</dbReference>
<dbReference type="InterPro" id="IPR005180">
    <property type="entry name" value="DUF302"/>
</dbReference>
<dbReference type="PANTHER" id="PTHR38342">
    <property type="entry name" value="SLR5037 PROTEIN"/>
    <property type="match status" value="1"/>
</dbReference>
<protein>
    <recommendedName>
        <fullName evidence="1">DUF302 domain-containing protein</fullName>
    </recommendedName>
</protein>
<evidence type="ECO:0000313" key="2">
    <source>
        <dbReference type="EMBL" id="GFO61452.1"/>
    </source>
</evidence>
<dbReference type="AlphaFoldDB" id="A0A6V8MN97"/>
<sequence>MPKISYSCSVAAALDTVWKLMIEKVEQPQSYLPGVIHSRILQHYGNGVLREVKRDGMLIKEKVVIDRTHGEIHYFLLEHPGFSGRVVNRVVASAAQNPAAPQLLTIELDWTPKDEEAERQLANELPAQVQREVLMLKERAESLEQEDSEPITTPYAFGMTVALPFADAVRRVQEELQKEGFGIISQIDITQKFREKLHKEFRNYLILGACNPGLSYQAFGIELNIGTLLPCNVAIYAVSDSRTVVMAMDPVAALSLVGNPQLTELAHAVQQSMKRAVSAL</sequence>